<proteinExistence type="predicted"/>
<sequence length="666" mass="77970">MEAIDLILNQLHPVLDICWKSQSKSCEIPLVGLWRYLDKPGGHPVQLQISEQDLRIVPSKQGITIDEQKTDSSSDENSLVYNRSAPPSICQKQQCTDIQISEERVIIYFVPLIAKFIVNSEQGSYMYELQPTYEDEVTIIDQLKRISDDIPYLSQLNISQLHEGSQIVIKWVSTNHNQAYKIRSNLYIYYQLKTSETELQTKDFTAKGHNKQIHKVSLNLKKFYSSKTFLTQNKFPQQETQQFEYFRHLVDKSILVKRNIDWMTKENFGTDRYLPNQFVNYNQVVNASMLFTVHHILRSQDNISVVNHANLFQYLLYILNIAYQNIVSLQLNLQLFSTMLDSEKMILNILYFRSLTNKINNYYGKKDTDPKLRIVRPFINNKKNEFFTDYAFIKEIGQEDIERAIFDFTKNLIMCLSKQIQINNQPIQVQSSQAVFSAETDALLNNTLFNAAENMKNFSSFNDAFQLLVQQTSKKQKFALNADSVDLDKVKQNQAEETVTNHYKQYISELFSKRQNGIRNDNTFDYQVQQWRENHFQKMKQELVKTNHVSQLGYYASRQSGVDTVKSILEHSETDILNYQLLARRILLQRPQINTYFLSKVGFQILDPDTFLQIQDEQLNKQKQNIKLELGQVYGFEQPEISIKIQEPSQTRLKPKFQLSAKPEQQ</sequence>
<reference evidence="1" key="1">
    <citation type="submission" date="2023-06" db="EMBL/GenBank/DDBJ databases">
        <authorList>
            <person name="Kurt Z."/>
        </authorList>
    </citation>
    <scope>NUCLEOTIDE SEQUENCE</scope>
</reference>
<dbReference type="AlphaFoldDB" id="A0AA86PPE3"/>
<dbReference type="Proteomes" id="UP001642409">
    <property type="component" value="Unassembled WGS sequence"/>
</dbReference>
<accession>A0AA86PPE3</accession>
<gene>
    <name evidence="2" type="ORF">HINF_LOCUS24787</name>
    <name evidence="1" type="ORF">HINF_LOCUS29936</name>
</gene>
<name>A0AA86PPE3_9EUKA</name>
<reference evidence="2 3" key="2">
    <citation type="submission" date="2024-07" db="EMBL/GenBank/DDBJ databases">
        <authorList>
            <person name="Akdeniz Z."/>
        </authorList>
    </citation>
    <scope>NUCLEOTIDE SEQUENCE [LARGE SCALE GENOMIC DNA]</scope>
</reference>
<evidence type="ECO:0000313" key="2">
    <source>
        <dbReference type="EMBL" id="CAL6015399.1"/>
    </source>
</evidence>
<evidence type="ECO:0000313" key="3">
    <source>
        <dbReference type="Proteomes" id="UP001642409"/>
    </source>
</evidence>
<dbReference type="EMBL" id="CATOUU010000699">
    <property type="protein sequence ID" value="CAI9942291.1"/>
    <property type="molecule type" value="Genomic_DNA"/>
</dbReference>
<protein>
    <submittedName>
        <fullName evidence="1">Uncharacterized protein</fullName>
    </submittedName>
</protein>
<comment type="caution">
    <text evidence="1">The sequence shown here is derived from an EMBL/GenBank/DDBJ whole genome shotgun (WGS) entry which is preliminary data.</text>
</comment>
<dbReference type="EMBL" id="CAXDID020000073">
    <property type="protein sequence ID" value="CAL6015399.1"/>
    <property type="molecule type" value="Genomic_DNA"/>
</dbReference>
<evidence type="ECO:0000313" key="1">
    <source>
        <dbReference type="EMBL" id="CAI9942291.1"/>
    </source>
</evidence>
<organism evidence="1">
    <name type="scientific">Hexamita inflata</name>
    <dbReference type="NCBI Taxonomy" id="28002"/>
    <lineage>
        <taxon>Eukaryota</taxon>
        <taxon>Metamonada</taxon>
        <taxon>Diplomonadida</taxon>
        <taxon>Hexamitidae</taxon>
        <taxon>Hexamitinae</taxon>
        <taxon>Hexamita</taxon>
    </lineage>
</organism>
<keyword evidence="3" id="KW-1185">Reference proteome</keyword>